<dbReference type="RefSeq" id="YP_009144932.1">
    <property type="nucleotide sequence ID" value="NC_027269.1"/>
</dbReference>
<evidence type="ECO:0000256" key="6">
    <source>
        <dbReference type="ARBA" id="ARBA00022692"/>
    </source>
</evidence>
<dbReference type="GO" id="GO:0009522">
    <property type="term" value="C:photosystem I"/>
    <property type="evidence" value="ECO:0007669"/>
    <property type="project" value="InterPro"/>
</dbReference>
<dbReference type="InterPro" id="IPR003359">
    <property type="entry name" value="PSI_Ycf4_assembly"/>
</dbReference>
<gene>
    <name evidence="9 10" type="primary">ycf4</name>
</gene>
<evidence type="ECO:0000256" key="7">
    <source>
        <dbReference type="ARBA" id="ARBA00022989"/>
    </source>
</evidence>
<evidence type="ECO:0000256" key="5">
    <source>
        <dbReference type="ARBA" id="ARBA00022531"/>
    </source>
</evidence>
<keyword evidence="5 9" id="KW-0602">Photosynthesis</keyword>
<comment type="subcellular location">
    <subcellularLocation>
        <location evidence="2">Membrane</location>
        <topology evidence="2">Multi-pass membrane protein</topology>
    </subcellularLocation>
    <subcellularLocation>
        <location evidence="9">Plastid</location>
        <location evidence="9">Chloroplast thylakoid membrane</location>
        <topology evidence="9">Multi-pass membrane protein</topology>
    </subcellularLocation>
</comment>
<keyword evidence="7 9" id="KW-1133">Transmembrane helix</keyword>
<dbReference type="EMBL" id="KP453743">
    <property type="protein sequence ID" value="AKJ83379.1"/>
    <property type="molecule type" value="Genomic_DNA"/>
</dbReference>
<feature type="transmembrane region" description="Helical" evidence="9">
    <location>
        <begin position="71"/>
        <end position="91"/>
    </location>
</feature>
<name>A0A0G3F6S3_EUGAN</name>
<keyword evidence="8 9" id="KW-0472">Membrane</keyword>
<organism evidence="10">
    <name type="scientific">Euglena anabaena</name>
    <name type="common">Euglenaria anabaena</name>
    <dbReference type="NCBI Taxonomy" id="38273"/>
    <lineage>
        <taxon>Eukaryota</taxon>
        <taxon>Discoba</taxon>
        <taxon>Euglenozoa</taxon>
        <taxon>Euglenida</taxon>
        <taxon>Spirocuta</taxon>
        <taxon>Euglenophyceae</taxon>
        <taxon>Euglenales</taxon>
        <taxon>Euglenaceae</taxon>
        <taxon>Euglenaria</taxon>
    </lineage>
</organism>
<dbReference type="Pfam" id="PF02392">
    <property type="entry name" value="Ycf4"/>
    <property type="match status" value="1"/>
</dbReference>
<evidence type="ECO:0000256" key="3">
    <source>
        <dbReference type="ARBA" id="ARBA00008198"/>
    </source>
</evidence>
<evidence type="ECO:0000256" key="1">
    <source>
        <dbReference type="ARBA" id="ARBA00002862"/>
    </source>
</evidence>
<accession>A0A0G3F6S3</accession>
<dbReference type="AlphaFoldDB" id="A0A0G3F6S3"/>
<proteinExistence type="inferred from homology"/>
<dbReference type="GO" id="GO:0009535">
    <property type="term" value="C:chloroplast thylakoid membrane"/>
    <property type="evidence" value="ECO:0007669"/>
    <property type="project" value="UniProtKB-SubCell"/>
</dbReference>
<evidence type="ECO:0000256" key="4">
    <source>
        <dbReference type="ARBA" id="ARBA00015395"/>
    </source>
</evidence>
<reference evidence="10" key="1">
    <citation type="journal article" date="2015" name="J. Eukaryot. Microbiol.">
        <title>Chloroplast Genome Evolution in the Euglenaceae.</title>
        <authorList>
            <person name="Bennett M.S."/>
            <person name="Triemer R.E."/>
        </authorList>
    </citation>
    <scope>NUCLEOTIDE SEQUENCE</scope>
    <source>
        <strain evidence="10">UTEX 373</strain>
    </source>
</reference>
<dbReference type="GO" id="GO:0015979">
    <property type="term" value="P:photosynthesis"/>
    <property type="evidence" value="ECO:0007669"/>
    <property type="project" value="UniProtKB-UniRule"/>
</dbReference>
<evidence type="ECO:0000256" key="2">
    <source>
        <dbReference type="ARBA" id="ARBA00004141"/>
    </source>
</evidence>
<comment type="similarity">
    <text evidence="3 9">Belongs to the Ycf4 family.</text>
</comment>
<protein>
    <recommendedName>
        <fullName evidence="4 9">Photosystem I assembly protein Ycf4</fullName>
    </recommendedName>
</protein>
<feature type="transmembrane region" description="Helical" evidence="9">
    <location>
        <begin position="35"/>
        <end position="59"/>
    </location>
</feature>
<dbReference type="HAMAP" id="MF_00437">
    <property type="entry name" value="Ycf4"/>
    <property type="match status" value="1"/>
</dbReference>
<geneLocation type="chloroplast" evidence="10"/>
<sequence>MKNFSSSINKDNNIISPENKILTEKIEEPHKIFKYLLNLIIFLGGSGFLITGISSYLGYNFINILNAKEILFFPQGITMCFYGTIGIVLSINQTFIIFNGIGEGYNEFNKSKGIMKIFRKGFPGKNSDIDIIYSLNDIEAIRLDIKTELFNTRQNIFVCIKGKPDLPILQLNTPIKLRELEDRTSKLASFLNVSVKGI</sequence>
<keyword evidence="6 9" id="KW-0812">Transmembrane</keyword>
<comment type="function">
    <text evidence="1 9">Seems to be required for the assembly of the photosystem I complex.</text>
</comment>
<evidence type="ECO:0000256" key="9">
    <source>
        <dbReference type="HAMAP-Rule" id="MF_00437"/>
    </source>
</evidence>
<keyword evidence="10" id="KW-0150">Chloroplast</keyword>
<evidence type="ECO:0000256" key="8">
    <source>
        <dbReference type="ARBA" id="ARBA00023136"/>
    </source>
</evidence>
<keyword evidence="9" id="KW-0793">Thylakoid</keyword>
<keyword evidence="10" id="KW-0934">Plastid</keyword>
<evidence type="ECO:0000313" key="10">
    <source>
        <dbReference type="EMBL" id="AKJ83379.1"/>
    </source>
</evidence>
<dbReference type="GeneID" id="24573268"/>